<organism evidence="6 7">
    <name type="scientific">Kineosporia mesophila</name>
    <dbReference type="NCBI Taxonomy" id="566012"/>
    <lineage>
        <taxon>Bacteria</taxon>
        <taxon>Bacillati</taxon>
        <taxon>Actinomycetota</taxon>
        <taxon>Actinomycetes</taxon>
        <taxon>Kineosporiales</taxon>
        <taxon>Kineosporiaceae</taxon>
        <taxon>Kineosporia</taxon>
    </lineage>
</organism>
<evidence type="ECO:0000259" key="5">
    <source>
        <dbReference type="PROSITE" id="PS50977"/>
    </source>
</evidence>
<keyword evidence="2 4" id="KW-0238">DNA-binding</keyword>
<dbReference type="PROSITE" id="PS50977">
    <property type="entry name" value="HTH_TETR_2"/>
    <property type="match status" value="1"/>
</dbReference>
<evidence type="ECO:0000256" key="2">
    <source>
        <dbReference type="ARBA" id="ARBA00023125"/>
    </source>
</evidence>
<proteinExistence type="predicted"/>
<evidence type="ECO:0000256" key="3">
    <source>
        <dbReference type="ARBA" id="ARBA00023163"/>
    </source>
</evidence>
<evidence type="ECO:0000256" key="4">
    <source>
        <dbReference type="PROSITE-ProRule" id="PRU00335"/>
    </source>
</evidence>
<feature type="domain" description="HTH tetR-type" evidence="5">
    <location>
        <begin position="18"/>
        <end position="78"/>
    </location>
</feature>
<reference evidence="7" key="1">
    <citation type="journal article" date="2019" name="Int. J. Syst. Evol. Microbiol.">
        <title>The Global Catalogue of Microorganisms (GCM) 10K type strain sequencing project: providing services to taxonomists for standard genome sequencing and annotation.</title>
        <authorList>
            <consortium name="The Broad Institute Genomics Platform"/>
            <consortium name="The Broad Institute Genome Sequencing Center for Infectious Disease"/>
            <person name="Wu L."/>
            <person name="Ma J."/>
        </authorList>
    </citation>
    <scope>NUCLEOTIDE SEQUENCE [LARGE SCALE GENOMIC DNA]</scope>
    <source>
        <strain evidence="7">JCM 16902</strain>
    </source>
</reference>
<dbReference type="Pfam" id="PF00440">
    <property type="entry name" value="TetR_N"/>
    <property type="match status" value="1"/>
</dbReference>
<dbReference type="Proteomes" id="UP001501074">
    <property type="component" value="Unassembled WGS sequence"/>
</dbReference>
<accession>A0ABP7A1U1</accession>
<keyword evidence="3" id="KW-0804">Transcription</keyword>
<dbReference type="InterPro" id="IPR001647">
    <property type="entry name" value="HTH_TetR"/>
</dbReference>
<dbReference type="PANTHER" id="PTHR30055">
    <property type="entry name" value="HTH-TYPE TRANSCRIPTIONAL REGULATOR RUTR"/>
    <property type="match status" value="1"/>
</dbReference>
<comment type="caution">
    <text evidence="6">The sequence shown here is derived from an EMBL/GenBank/DDBJ whole genome shotgun (WGS) entry which is preliminary data.</text>
</comment>
<dbReference type="Gene3D" id="1.10.10.60">
    <property type="entry name" value="Homeodomain-like"/>
    <property type="match status" value="1"/>
</dbReference>
<evidence type="ECO:0000313" key="7">
    <source>
        <dbReference type="Proteomes" id="UP001501074"/>
    </source>
</evidence>
<dbReference type="InterPro" id="IPR050109">
    <property type="entry name" value="HTH-type_TetR-like_transc_reg"/>
</dbReference>
<evidence type="ECO:0000256" key="1">
    <source>
        <dbReference type="ARBA" id="ARBA00023015"/>
    </source>
</evidence>
<gene>
    <name evidence="6" type="ORF">GCM10022223_45280</name>
</gene>
<dbReference type="SUPFAM" id="SSF46689">
    <property type="entry name" value="Homeodomain-like"/>
    <property type="match status" value="1"/>
</dbReference>
<dbReference type="InterPro" id="IPR009057">
    <property type="entry name" value="Homeodomain-like_sf"/>
</dbReference>
<feature type="DNA-binding region" description="H-T-H motif" evidence="4">
    <location>
        <begin position="41"/>
        <end position="60"/>
    </location>
</feature>
<dbReference type="Gene3D" id="1.10.357.10">
    <property type="entry name" value="Tetracycline Repressor, domain 2"/>
    <property type="match status" value="1"/>
</dbReference>
<dbReference type="EMBL" id="BAAAZO010000009">
    <property type="protein sequence ID" value="GAA3623250.1"/>
    <property type="molecule type" value="Genomic_DNA"/>
</dbReference>
<dbReference type="PRINTS" id="PR00455">
    <property type="entry name" value="HTHTETR"/>
</dbReference>
<sequence length="215" mass="23972">MTPAVIVRVMGLRERNAARTREMIIDTALSLFLERGYETTKMEDVAEAAGIGTSTLYRYFPTKDLLIIEPLAFRGKLAERLRNRPADEPIDVALGQTMLELFVEPRGDRERLRRINSVVESTPGPRMRLLEEFVKERVLLEGAIAERLGRAPDDVYCVMTARLAAAMLEYIAELTWNVPGDDSAVAEQYVRDVFASVTSQMSAEPPAVPVLTAAT</sequence>
<dbReference type="PANTHER" id="PTHR30055:SF234">
    <property type="entry name" value="HTH-TYPE TRANSCRIPTIONAL REGULATOR BETI"/>
    <property type="match status" value="1"/>
</dbReference>
<keyword evidence="7" id="KW-1185">Reference proteome</keyword>
<evidence type="ECO:0000313" key="6">
    <source>
        <dbReference type="EMBL" id="GAA3623250.1"/>
    </source>
</evidence>
<keyword evidence="1" id="KW-0805">Transcription regulation</keyword>
<protein>
    <recommendedName>
        <fullName evidence="5">HTH tetR-type domain-containing protein</fullName>
    </recommendedName>
</protein>
<name>A0ABP7A1U1_9ACTN</name>